<dbReference type="PROSITE" id="PS01120">
    <property type="entry name" value="UREASE_1"/>
    <property type="match status" value="1"/>
</dbReference>
<dbReference type="EC" id="3.5.1.5" evidence="6 7"/>
<feature type="binding site" evidence="6 9">
    <location>
        <position position="141"/>
    </location>
    <ligand>
        <name>Ni(2+)</name>
        <dbReference type="ChEBI" id="CHEBI:49786"/>
        <label>1</label>
    </ligand>
</feature>
<dbReference type="InterPro" id="IPR032466">
    <property type="entry name" value="Metal_Hydrolase"/>
</dbReference>
<dbReference type="NCBIfam" id="TIGR01792">
    <property type="entry name" value="urease_alph"/>
    <property type="match status" value="1"/>
</dbReference>
<dbReference type="AlphaFoldDB" id="A0A1G7NEB7"/>
<name>A0A1G7NEB7_9ACTN</name>
<evidence type="ECO:0000259" key="14">
    <source>
        <dbReference type="PROSITE" id="PS51368"/>
    </source>
</evidence>
<dbReference type="Pfam" id="PF00449">
    <property type="entry name" value="Urease_alpha"/>
    <property type="match status" value="1"/>
</dbReference>
<keyword evidence="6 11" id="KW-0963">Cytoplasm</keyword>
<feature type="binding site" evidence="6 9">
    <location>
        <position position="143"/>
    </location>
    <ligand>
        <name>Ni(2+)</name>
        <dbReference type="ChEBI" id="CHEBI:49786"/>
        <label>1</label>
    </ligand>
</feature>
<evidence type="ECO:0000256" key="2">
    <source>
        <dbReference type="ARBA" id="ARBA00022596"/>
    </source>
</evidence>
<protein>
    <recommendedName>
        <fullName evidence="6 7">Urease subunit alpha</fullName>
        <ecNumber evidence="6 7">3.5.1.5</ecNumber>
    </recommendedName>
    <alternativeName>
        <fullName evidence="6">Urea amidohydrolase subunit alpha</fullName>
    </alternativeName>
</protein>
<feature type="binding site" evidence="6 9">
    <location>
        <position position="253"/>
    </location>
    <ligand>
        <name>Ni(2+)</name>
        <dbReference type="ChEBI" id="CHEBI:49786"/>
        <label>2</label>
    </ligand>
</feature>
<comment type="PTM">
    <text evidence="8">Carbamylation allows a single lysine to coordinate two nickel ions.</text>
</comment>
<evidence type="ECO:0000256" key="11">
    <source>
        <dbReference type="PROSITE-ProRule" id="PRU00700"/>
    </source>
</evidence>
<dbReference type="InterPro" id="IPR029754">
    <property type="entry name" value="Urease_Ni-bd"/>
</dbReference>
<comment type="pathway">
    <text evidence="1 6">Nitrogen metabolism; urea degradation; CO(2) and NH(3) from urea (urease route): step 1/1.</text>
</comment>
<keyword evidence="16" id="KW-1185">Reference proteome</keyword>
<dbReference type="InterPro" id="IPR011059">
    <property type="entry name" value="Metal-dep_hydrolase_composite"/>
</dbReference>
<dbReference type="InterPro" id="IPR050112">
    <property type="entry name" value="Urease_alpha_subunit"/>
</dbReference>
<dbReference type="InterPro" id="IPR006680">
    <property type="entry name" value="Amidohydro-rel"/>
</dbReference>
<comment type="subcellular location">
    <subcellularLocation>
        <location evidence="6 11">Cytoplasm</location>
    </subcellularLocation>
</comment>
<dbReference type="InterPro" id="IPR017950">
    <property type="entry name" value="Urease_AS"/>
</dbReference>
<evidence type="ECO:0000256" key="3">
    <source>
        <dbReference type="ARBA" id="ARBA00022723"/>
    </source>
</evidence>
<dbReference type="GO" id="GO:0016151">
    <property type="term" value="F:nickel cation binding"/>
    <property type="evidence" value="ECO:0007669"/>
    <property type="project" value="UniProtKB-UniRule"/>
</dbReference>
<comment type="cofactor">
    <cofactor evidence="6 9 12">
        <name>Ni cation</name>
        <dbReference type="ChEBI" id="CHEBI:25516"/>
    </cofactor>
    <text evidence="6 9 12">Binds 2 nickel ions per subunit.</text>
</comment>
<evidence type="ECO:0000313" key="15">
    <source>
        <dbReference type="EMBL" id="SDF72455.1"/>
    </source>
</evidence>
<dbReference type="Proteomes" id="UP000198863">
    <property type="component" value="Unassembled WGS sequence"/>
</dbReference>
<dbReference type="PANTHER" id="PTHR43440:SF1">
    <property type="entry name" value="UREASE"/>
    <property type="match status" value="1"/>
</dbReference>
<comment type="catalytic activity">
    <reaction evidence="5 6 12">
        <text>urea + 2 H2O + H(+) = hydrogencarbonate + 2 NH4(+)</text>
        <dbReference type="Rhea" id="RHEA:20557"/>
        <dbReference type="ChEBI" id="CHEBI:15377"/>
        <dbReference type="ChEBI" id="CHEBI:15378"/>
        <dbReference type="ChEBI" id="CHEBI:16199"/>
        <dbReference type="ChEBI" id="CHEBI:17544"/>
        <dbReference type="ChEBI" id="CHEBI:28938"/>
        <dbReference type="EC" id="3.5.1.5"/>
    </reaction>
</comment>
<dbReference type="NCBIfam" id="NF009686">
    <property type="entry name" value="PRK13207.1"/>
    <property type="match status" value="1"/>
</dbReference>
<dbReference type="NCBIfam" id="NF009685">
    <property type="entry name" value="PRK13206.1"/>
    <property type="match status" value="1"/>
</dbReference>
<dbReference type="CDD" id="cd00375">
    <property type="entry name" value="Urease_alpha"/>
    <property type="match status" value="1"/>
</dbReference>
<dbReference type="OrthoDB" id="9802793at2"/>
<dbReference type="RefSeq" id="WP_091059005.1">
    <property type="nucleotide sequence ID" value="NZ_FNCF01000001.1"/>
</dbReference>
<dbReference type="PANTHER" id="PTHR43440">
    <property type="entry name" value="UREASE"/>
    <property type="match status" value="1"/>
</dbReference>
<evidence type="ECO:0000256" key="1">
    <source>
        <dbReference type="ARBA" id="ARBA00004897"/>
    </source>
</evidence>
<evidence type="ECO:0000256" key="8">
    <source>
        <dbReference type="PIRSR" id="PIRSR611612-50"/>
    </source>
</evidence>
<dbReference type="InterPro" id="IPR005848">
    <property type="entry name" value="Urease_asu"/>
</dbReference>
<dbReference type="InterPro" id="IPR011612">
    <property type="entry name" value="Urease_alpha_N_dom"/>
</dbReference>
<feature type="binding site" evidence="6 9">
    <location>
        <position position="367"/>
    </location>
    <ligand>
        <name>Ni(2+)</name>
        <dbReference type="ChEBI" id="CHEBI:49786"/>
        <label>1</label>
    </ligand>
</feature>
<dbReference type="GO" id="GO:0043419">
    <property type="term" value="P:urea catabolic process"/>
    <property type="evidence" value="ECO:0007669"/>
    <property type="project" value="UniProtKB-UniRule"/>
</dbReference>
<evidence type="ECO:0000256" key="6">
    <source>
        <dbReference type="HAMAP-Rule" id="MF_01953"/>
    </source>
</evidence>
<dbReference type="PROSITE" id="PS51368">
    <property type="entry name" value="UREASE_3"/>
    <property type="match status" value="1"/>
</dbReference>
<comment type="similarity">
    <text evidence="6 13">Belongs to the metallo-dependent hydrolases superfamily. Urease alpha subunit family.</text>
</comment>
<evidence type="ECO:0000256" key="4">
    <source>
        <dbReference type="ARBA" id="ARBA00022801"/>
    </source>
</evidence>
<feature type="modified residue" description="N6-carboxylysine" evidence="6 8">
    <location>
        <position position="224"/>
    </location>
</feature>
<feature type="domain" description="Urease" evidence="14">
    <location>
        <begin position="136"/>
        <end position="573"/>
    </location>
</feature>
<dbReference type="GO" id="GO:0009039">
    <property type="term" value="F:urease activity"/>
    <property type="evidence" value="ECO:0007669"/>
    <property type="project" value="UniProtKB-UniRule"/>
</dbReference>
<dbReference type="Gene3D" id="3.20.20.140">
    <property type="entry name" value="Metal-dependent hydrolases"/>
    <property type="match status" value="1"/>
</dbReference>
<feature type="binding site" description="via carbamate group" evidence="6 9">
    <location>
        <position position="224"/>
    </location>
    <ligand>
        <name>Ni(2+)</name>
        <dbReference type="ChEBI" id="CHEBI:49786"/>
        <label>2</label>
    </ligand>
</feature>
<proteinExistence type="inferred from homology"/>
<dbReference type="UniPathway" id="UPA00258">
    <property type="reaction ID" value="UER00370"/>
</dbReference>
<dbReference type="SUPFAM" id="SSF51338">
    <property type="entry name" value="Composite domain of metallo-dependent hydrolases"/>
    <property type="match status" value="2"/>
</dbReference>
<organism evidence="15 16">
    <name type="scientific">Klenkia brasiliensis</name>
    <dbReference type="NCBI Taxonomy" id="333142"/>
    <lineage>
        <taxon>Bacteria</taxon>
        <taxon>Bacillati</taxon>
        <taxon>Actinomycetota</taxon>
        <taxon>Actinomycetes</taxon>
        <taxon>Geodermatophilales</taxon>
        <taxon>Geodermatophilaceae</taxon>
        <taxon>Klenkia</taxon>
    </lineage>
</organism>
<sequence>MVRLSRERYAQLYGPTTGDRIRLADTDLLIEVTEDRSGGPGAAGEEAVFGGGKVIRESMGQGRATRAEGAPDLVITGAVVLDHWGVVKADVGIRDGRIVALGKAGNPDTMDGVHPDLVIGPATEVLAGNGKILTAGGIDCHVHFICPQIVPTALGSGVTTLIGGGTGPAEGSKATTITPGDWYLARMLESMDVWPVNVALLGKGNTVSHASLEEQLRAGASGFKLHEDWGSTPAAIDAALTVAGRHGVPVALHSDTLNEAGFVEDTLAAIAGRSIHAYHTEGAGGGHAPDIITVAGHPNVLPSSTNPTRPHTVNTLDEHLDMLMVCHHLDSSVPEDLAFAESRIRPTTIAAEDLLHDIGAISMIGSDAQAMGRVGEVVMRTWQTAHVMKRRRGSLPGDGAADNARARRYVAKYTICPAVAHGIDGEVGSVEPGKLADLVLWDPKTFGVRPHVVLKGGMIAWGQMGDANASIPTPQPVYPRPMYGAYGKVPALTSVHFVAQAAIDAGLADRLAVDRRLAAVGDTSRLGKADMPENTALPDIRVDPHTFTVSVDGEVWEPEPVAELPMAQRYFLF</sequence>
<evidence type="ECO:0000256" key="7">
    <source>
        <dbReference type="NCBIfam" id="TIGR01792"/>
    </source>
</evidence>
<feature type="active site" description="Proton donor" evidence="6 10">
    <location>
        <position position="327"/>
    </location>
</feature>
<evidence type="ECO:0000313" key="16">
    <source>
        <dbReference type="Proteomes" id="UP000198863"/>
    </source>
</evidence>
<keyword evidence="3 6" id="KW-0479">Metal-binding</keyword>
<reference evidence="16" key="1">
    <citation type="submission" date="2016-10" db="EMBL/GenBank/DDBJ databases">
        <authorList>
            <person name="Varghese N."/>
            <person name="Submissions S."/>
        </authorList>
    </citation>
    <scope>NUCLEOTIDE SEQUENCE [LARGE SCALE GENOMIC DNA]</scope>
    <source>
        <strain evidence="16">DSM 44526</strain>
    </source>
</reference>
<comment type="PTM">
    <text evidence="6">Carboxylation allows a single lysine to coordinate two nickel ions.</text>
</comment>
<dbReference type="EMBL" id="FNCF01000001">
    <property type="protein sequence ID" value="SDF72455.1"/>
    <property type="molecule type" value="Genomic_DNA"/>
</dbReference>
<keyword evidence="4 6" id="KW-0378">Hydrolase</keyword>
<dbReference type="HAMAP" id="MF_01953">
    <property type="entry name" value="Urease_alpha"/>
    <property type="match status" value="1"/>
</dbReference>
<keyword evidence="2 6" id="KW-0533">Nickel</keyword>
<comment type="subunit">
    <text evidence="6">Heterotrimer of UreA (gamma), UreB (beta) and UreC (alpha) subunits. Three heterotrimers associate to form the active enzyme.</text>
</comment>
<evidence type="ECO:0000256" key="13">
    <source>
        <dbReference type="RuleBase" id="RU004158"/>
    </source>
</evidence>
<evidence type="ECO:0000256" key="9">
    <source>
        <dbReference type="PIRSR" id="PIRSR611612-51"/>
    </source>
</evidence>
<evidence type="ECO:0000256" key="12">
    <source>
        <dbReference type="RuleBase" id="RU000510"/>
    </source>
</evidence>
<dbReference type="SUPFAM" id="SSF51556">
    <property type="entry name" value="Metallo-dependent hydrolases"/>
    <property type="match status" value="1"/>
</dbReference>
<feature type="binding site" description="via carbamate group" evidence="6 9">
    <location>
        <position position="224"/>
    </location>
    <ligand>
        <name>Ni(2+)</name>
        <dbReference type="ChEBI" id="CHEBI:49786"/>
        <label>1</label>
    </ligand>
</feature>
<dbReference type="InterPro" id="IPR017951">
    <property type="entry name" value="Urease_asu_c"/>
</dbReference>
<evidence type="ECO:0000256" key="10">
    <source>
        <dbReference type="PIRSR" id="PIRSR611612-52"/>
    </source>
</evidence>
<feature type="binding site" evidence="6 11">
    <location>
        <position position="226"/>
    </location>
    <ligand>
        <name>substrate</name>
    </ligand>
</feature>
<gene>
    <name evidence="6" type="primary">ureC</name>
    <name evidence="15" type="ORF">SAMN05660324_1007</name>
</gene>
<evidence type="ECO:0000256" key="5">
    <source>
        <dbReference type="ARBA" id="ARBA00047778"/>
    </source>
</evidence>
<dbReference type="GO" id="GO:0005737">
    <property type="term" value="C:cytoplasm"/>
    <property type="evidence" value="ECO:0007669"/>
    <property type="project" value="UniProtKB-SubCell"/>
</dbReference>
<dbReference type="Pfam" id="PF01979">
    <property type="entry name" value="Amidohydro_1"/>
    <property type="match status" value="1"/>
</dbReference>
<dbReference type="Gene3D" id="2.30.40.10">
    <property type="entry name" value="Urease, subunit C, domain 1"/>
    <property type="match status" value="1"/>
</dbReference>
<dbReference type="PRINTS" id="PR01752">
    <property type="entry name" value="UREASE"/>
</dbReference>
<dbReference type="PROSITE" id="PS00145">
    <property type="entry name" value="UREASE_2"/>
    <property type="match status" value="1"/>
</dbReference>
<accession>A0A1G7NEB7</accession>
<feature type="binding site" evidence="6 9">
    <location>
        <position position="279"/>
    </location>
    <ligand>
        <name>Ni(2+)</name>
        <dbReference type="ChEBI" id="CHEBI:49786"/>
        <label>2</label>
    </ligand>
</feature>